<dbReference type="Proteomes" id="UP000280586">
    <property type="component" value="Chromosome"/>
</dbReference>
<protein>
    <submittedName>
        <fullName evidence="1">Uncharacterized protein</fullName>
    </submittedName>
</protein>
<reference evidence="2" key="2">
    <citation type="submission" date="2022-06" db="EMBL/GenBank/DDBJ databases">
        <authorList>
            <person name="Holder M.E."/>
            <person name="Ajami N.J."/>
            <person name="Petrosino J.F."/>
        </authorList>
    </citation>
    <scope>NUCLEOTIDE SEQUENCE</scope>
    <source>
        <strain evidence="2">RMA 8861</strain>
    </source>
</reference>
<evidence type="ECO:0000313" key="3">
    <source>
        <dbReference type="Proteomes" id="UP000280586"/>
    </source>
</evidence>
<proteinExistence type="predicted"/>
<evidence type="ECO:0000313" key="1">
    <source>
        <dbReference type="EMBL" id="AYE35760.1"/>
    </source>
</evidence>
<sequence length="101" mass="11652">MFFNNNSEGLFTLILKRQAKVITIKIVIEITPTIKFLKIITSSVQINTFFVVFSKKYPIIDEKVCLIITKLPLASKWLLNTEIIIDRSEQNAKIDNILKLI</sequence>
<evidence type="ECO:0000313" key="4">
    <source>
        <dbReference type="Proteomes" id="UP001055437"/>
    </source>
</evidence>
<dbReference type="KEGG" id="csep:CP523_15685"/>
<dbReference type="EMBL" id="CP023671">
    <property type="protein sequence ID" value="AYE35760.1"/>
    <property type="molecule type" value="Genomic_DNA"/>
</dbReference>
<dbReference type="GeneID" id="303562131"/>
<gene>
    <name evidence="1" type="ORF">CP523_15685</name>
    <name evidence="2" type="ORF">NH397_08175</name>
</gene>
<dbReference type="EMBL" id="CP099799">
    <property type="protein sequence ID" value="USS02378.1"/>
    <property type="molecule type" value="Genomic_DNA"/>
</dbReference>
<keyword evidence="4" id="KW-1185">Reference proteome</keyword>
<dbReference type="AlphaFoldDB" id="A0A9N7PKK7"/>
<evidence type="ECO:0000313" key="2">
    <source>
        <dbReference type="EMBL" id="USS02378.1"/>
    </source>
</evidence>
<organism evidence="1 3">
    <name type="scientific">Clostridium septicum</name>
    <dbReference type="NCBI Taxonomy" id="1504"/>
    <lineage>
        <taxon>Bacteria</taxon>
        <taxon>Bacillati</taxon>
        <taxon>Bacillota</taxon>
        <taxon>Clostridia</taxon>
        <taxon>Eubacteriales</taxon>
        <taxon>Clostridiaceae</taxon>
        <taxon>Clostridium</taxon>
    </lineage>
</organism>
<reference evidence="1 3" key="1">
    <citation type="submission" date="2017-09" db="EMBL/GenBank/DDBJ databases">
        <authorList>
            <person name="Thomas P."/>
            <person name="Seyboldt C."/>
        </authorList>
    </citation>
    <scope>NUCLEOTIDE SEQUENCE [LARGE SCALE GENOMIC DNA]</scope>
    <source>
        <strain evidence="1 3">DSM 7534</strain>
    </source>
</reference>
<dbReference type="RefSeq" id="WP_066678605.1">
    <property type="nucleotide sequence ID" value="NZ_CABMIZ010000047.1"/>
</dbReference>
<accession>A0A9N7PKK7</accession>
<name>A0A9N7PKK7_CLOSE</name>
<dbReference type="Proteomes" id="UP001055437">
    <property type="component" value="Chromosome"/>
</dbReference>